<evidence type="ECO:0000313" key="6">
    <source>
        <dbReference type="Proteomes" id="UP000435112"/>
    </source>
</evidence>
<dbReference type="EMBL" id="QXFU01002363">
    <property type="protein sequence ID" value="KAE8986708.1"/>
    <property type="molecule type" value="Genomic_DNA"/>
</dbReference>
<dbReference type="Pfam" id="PF00255">
    <property type="entry name" value="GSHPx"/>
    <property type="match status" value="1"/>
</dbReference>
<organism evidence="5 6">
    <name type="scientific">Phytophthora rubi</name>
    <dbReference type="NCBI Taxonomy" id="129364"/>
    <lineage>
        <taxon>Eukaryota</taxon>
        <taxon>Sar</taxon>
        <taxon>Stramenopiles</taxon>
        <taxon>Oomycota</taxon>
        <taxon>Peronosporomycetes</taxon>
        <taxon>Peronosporales</taxon>
        <taxon>Peronosporaceae</taxon>
        <taxon>Phytophthora</taxon>
    </lineage>
</organism>
<evidence type="ECO:0000256" key="2">
    <source>
        <dbReference type="ARBA" id="ARBA00022559"/>
    </source>
</evidence>
<proteinExistence type="inferred from homology"/>
<comment type="caution">
    <text evidence="5">The sequence shown here is derived from an EMBL/GenBank/DDBJ whole genome shotgun (WGS) entry which is preliminary data.</text>
</comment>
<feature type="compositionally biased region" description="Basic and acidic residues" evidence="4">
    <location>
        <begin position="41"/>
        <end position="50"/>
    </location>
</feature>
<dbReference type="AlphaFoldDB" id="A0A6A3J001"/>
<comment type="similarity">
    <text evidence="1">Belongs to the glutathione peroxidase family.</text>
</comment>
<sequence>MHDVGSYMTGMLFDGEYAKRAGVDAVLGEEGGGVHVPPHGARQEVKKQEVETPAEPEEEKAATEEKVTPRPGRKLPRLKKRLLRLKMSPQAKVEDSKKDETTKAEETPEEEKRKDRVKNYLAGAPKEYVTVSELFVPPPQASWSPRTSVGKKVYVVATEKTYKIYFFESDVARAALALTTSSSSTTPRREARYREVYWGEGKSSFYEVKGFDMEKKAVSIEEYKGKVVLVVNVSSKCSLTPRTTRSCSTESLR</sequence>
<feature type="compositionally biased region" description="Basic and acidic residues" evidence="4">
    <location>
        <begin position="59"/>
        <end position="68"/>
    </location>
</feature>
<feature type="compositionally biased region" description="Basic and acidic residues" evidence="4">
    <location>
        <begin position="92"/>
        <end position="116"/>
    </location>
</feature>
<evidence type="ECO:0000256" key="1">
    <source>
        <dbReference type="ARBA" id="ARBA00006926"/>
    </source>
</evidence>
<accession>A0A6A3J001</accession>
<dbReference type="PROSITE" id="PS51355">
    <property type="entry name" value="GLUTATHIONE_PEROXID_3"/>
    <property type="match status" value="1"/>
</dbReference>
<dbReference type="Proteomes" id="UP000435112">
    <property type="component" value="Unassembled WGS sequence"/>
</dbReference>
<dbReference type="SUPFAM" id="SSF52833">
    <property type="entry name" value="Thioredoxin-like"/>
    <property type="match status" value="1"/>
</dbReference>
<reference evidence="5 6" key="1">
    <citation type="submission" date="2018-09" db="EMBL/GenBank/DDBJ databases">
        <title>Genomic investigation of the strawberry pathogen Phytophthora fragariae indicates pathogenicity is determined by transcriptional variation in three key races.</title>
        <authorList>
            <person name="Adams T.M."/>
            <person name="Armitage A.D."/>
            <person name="Sobczyk M.K."/>
            <person name="Bates H.J."/>
            <person name="Dunwell J.M."/>
            <person name="Nellist C.F."/>
            <person name="Harrison R.J."/>
        </authorList>
    </citation>
    <scope>NUCLEOTIDE SEQUENCE [LARGE SCALE GENOMIC DNA]</scope>
    <source>
        <strain evidence="5 6">SCRP324</strain>
    </source>
</reference>
<protein>
    <submittedName>
        <fullName evidence="5">Uncharacterized protein</fullName>
    </submittedName>
</protein>
<dbReference type="GO" id="GO:0004601">
    <property type="term" value="F:peroxidase activity"/>
    <property type="evidence" value="ECO:0007669"/>
    <property type="project" value="UniProtKB-KW"/>
</dbReference>
<feature type="region of interest" description="Disordered" evidence="4">
    <location>
        <begin position="29"/>
        <end position="116"/>
    </location>
</feature>
<dbReference type="Gene3D" id="3.40.30.10">
    <property type="entry name" value="Glutaredoxin"/>
    <property type="match status" value="1"/>
</dbReference>
<feature type="compositionally biased region" description="Basic residues" evidence="4">
    <location>
        <begin position="71"/>
        <end position="84"/>
    </location>
</feature>
<dbReference type="OrthoDB" id="446890at2759"/>
<gene>
    <name evidence="5" type="ORF">PR002_g22270</name>
</gene>
<keyword evidence="2" id="KW-0575">Peroxidase</keyword>
<dbReference type="GO" id="GO:0006979">
    <property type="term" value="P:response to oxidative stress"/>
    <property type="evidence" value="ECO:0007669"/>
    <property type="project" value="InterPro"/>
</dbReference>
<keyword evidence="3" id="KW-0560">Oxidoreductase</keyword>
<dbReference type="InterPro" id="IPR000889">
    <property type="entry name" value="Glutathione_peroxidase"/>
</dbReference>
<evidence type="ECO:0000313" key="5">
    <source>
        <dbReference type="EMBL" id="KAE8986708.1"/>
    </source>
</evidence>
<dbReference type="InterPro" id="IPR036249">
    <property type="entry name" value="Thioredoxin-like_sf"/>
</dbReference>
<evidence type="ECO:0000256" key="3">
    <source>
        <dbReference type="ARBA" id="ARBA00023002"/>
    </source>
</evidence>
<name>A0A6A3J001_9STRA</name>
<evidence type="ECO:0000256" key="4">
    <source>
        <dbReference type="SAM" id="MobiDB-lite"/>
    </source>
</evidence>